<dbReference type="InterPro" id="IPR036397">
    <property type="entry name" value="RNaseH_sf"/>
</dbReference>
<dbReference type="Gene3D" id="3.30.420.10">
    <property type="entry name" value="Ribonuclease H-like superfamily/Ribonuclease H"/>
    <property type="match status" value="1"/>
</dbReference>
<dbReference type="Proteomes" id="UP000308197">
    <property type="component" value="Unassembled WGS sequence"/>
</dbReference>
<keyword evidence="3" id="KW-1185">Reference proteome</keyword>
<dbReference type="PANTHER" id="PTHR35871">
    <property type="entry name" value="EXPRESSED PROTEIN"/>
    <property type="match status" value="1"/>
</dbReference>
<organism evidence="2 3">
    <name type="scientific">Polyporus arcularius HHB13444</name>
    <dbReference type="NCBI Taxonomy" id="1314778"/>
    <lineage>
        <taxon>Eukaryota</taxon>
        <taxon>Fungi</taxon>
        <taxon>Dikarya</taxon>
        <taxon>Basidiomycota</taxon>
        <taxon>Agaricomycotina</taxon>
        <taxon>Agaricomycetes</taxon>
        <taxon>Polyporales</taxon>
        <taxon>Polyporaceae</taxon>
        <taxon>Polyporus</taxon>
    </lineage>
</organism>
<dbReference type="InParanoid" id="A0A5C3PKV0"/>
<evidence type="ECO:0000313" key="3">
    <source>
        <dbReference type="Proteomes" id="UP000308197"/>
    </source>
</evidence>
<dbReference type="GO" id="GO:0003676">
    <property type="term" value="F:nucleic acid binding"/>
    <property type="evidence" value="ECO:0007669"/>
    <property type="project" value="InterPro"/>
</dbReference>
<gene>
    <name evidence="2" type="ORF">K466DRAFT_574542</name>
</gene>
<feature type="region of interest" description="Disordered" evidence="1">
    <location>
        <begin position="156"/>
        <end position="219"/>
    </location>
</feature>
<name>A0A5C3PKV0_9APHY</name>
<feature type="compositionally biased region" description="Low complexity" evidence="1">
    <location>
        <begin position="172"/>
        <end position="184"/>
    </location>
</feature>
<proteinExistence type="predicted"/>
<accession>A0A5C3PKV0</accession>
<evidence type="ECO:0000313" key="2">
    <source>
        <dbReference type="EMBL" id="TFK89911.1"/>
    </source>
</evidence>
<reference evidence="2 3" key="1">
    <citation type="journal article" date="2019" name="Nat. Ecol. Evol.">
        <title>Megaphylogeny resolves global patterns of mushroom evolution.</title>
        <authorList>
            <person name="Varga T."/>
            <person name="Krizsan K."/>
            <person name="Foldi C."/>
            <person name="Dima B."/>
            <person name="Sanchez-Garcia M."/>
            <person name="Sanchez-Ramirez S."/>
            <person name="Szollosi G.J."/>
            <person name="Szarkandi J.G."/>
            <person name="Papp V."/>
            <person name="Albert L."/>
            <person name="Andreopoulos W."/>
            <person name="Angelini C."/>
            <person name="Antonin V."/>
            <person name="Barry K.W."/>
            <person name="Bougher N.L."/>
            <person name="Buchanan P."/>
            <person name="Buyck B."/>
            <person name="Bense V."/>
            <person name="Catcheside P."/>
            <person name="Chovatia M."/>
            <person name="Cooper J."/>
            <person name="Damon W."/>
            <person name="Desjardin D."/>
            <person name="Finy P."/>
            <person name="Geml J."/>
            <person name="Haridas S."/>
            <person name="Hughes K."/>
            <person name="Justo A."/>
            <person name="Karasinski D."/>
            <person name="Kautmanova I."/>
            <person name="Kiss B."/>
            <person name="Kocsube S."/>
            <person name="Kotiranta H."/>
            <person name="LaButti K.M."/>
            <person name="Lechner B.E."/>
            <person name="Liimatainen K."/>
            <person name="Lipzen A."/>
            <person name="Lukacs Z."/>
            <person name="Mihaltcheva S."/>
            <person name="Morgado L.N."/>
            <person name="Niskanen T."/>
            <person name="Noordeloos M.E."/>
            <person name="Ohm R.A."/>
            <person name="Ortiz-Santana B."/>
            <person name="Ovrebo C."/>
            <person name="Racz N."/>
            <person name="Riley R."/>
            <person name="Savchenko A."/>
            <person name="Shiryaev A."/>
            <person name="Soop K."/>
            <person name="Spirin V."/>
            <person name="Szebenyi C."/>
            <person name="Tomsovsky M."/>
            <person name="Tulloss R.E."/>
            <person name="Uehling J."/>
            <person name="Grigoriev I.V."/>
            <person name="Vagvolgyi C."/>
            <person name="Papp T."/>
            <person name="Martin F.M."/>
            <person name="Miettinen O."/>
            <person name="Hibbett D.S."/>
            <person name="Nagy L.G."/>
        </authorList>
    </citation>
    <scope>NUCLEOTIDE SEQUENCE [LARGE SCALE GENOMIC DNA]</scope>
    <source>
        <strain evidence="2 3">HHB13444</strain>
    </source>
</reference>
<dbReference type="PANTHER" id="PTHR35871:SF1">
    <property type="entry name" value="CXC1-LIKE CYSTEINE CLUSTER ASSOCIATED WITH KDZ TRANSPOSASES DOMAIN-CONTAINING PROTEIN"/>
    <property type="match status" value="1"/>
</dbReference>
<dbReference type="EMBL" id="ML211061">
    <property type="protein sequence ID" value="TFK89911.1"/>
    <property type="molecule type" value="Genomic_DNA"/>
</dbReference>
<evidence type="ECO:0008006" key="4">
    <source>
        <dbReference type="Google" id="ProtNLM"/>
    </source>
</evidence>
<protein>
    <recommendedName>
        <fullName evidence="4">Tc1-like transposase DDE domain-containing protein</fullName>
    </recommendedName>
</protein>
<sequence length="589" mass="66328">MLWYYADGYPWKYSSQLAVEVHDQGGYMARQVRKWTRAFIEDRHQLPVSFANTWNTSVLDNEDFEQALLVHLQGLGKYICAADIVAYLAQDNVQERFGLTDTISLSTAQAWMHGLGYRWKKSPNGQYVDGHEREDVVHYRQGVYLPALNALRPRLRQYDPDGNECSQGAPDSSTNPPSSTLPPTAESEPVAGPERNPSSDLPSPASESTPPPEGPSPAAVRPVRLLWHDESIFYANDRRVVYWVQEGAKAVPRAKGEGASMMISDFFSAEDGWLRSQDGQQAARRLFRPGKNRDGYFTNADVIEQFEEAADIAQARWPDEDIVFVLDNAPTHLKRAPDALSARQMTKGPSHTFGIDVSVLDENSKPVYGSDGKILKTRIRMADATLPGSGTPQSLYFPDDYPDVSLRGAFKGMTVLLKERGYHTADRLRAQCDGFHCPPPPPGSVPLEFYMRSPCCSRRLLYEQPDFQSVKSLLEIKMESRGVQCLFLPKFHCELNPIEQCWGYAKRIYRMNPTSSKEADLEKNLVESINAVPLTSMRRFYTRALRFADAYSKGLSGKQAAWATKKYRGHRVIPETIFEELTHEGITAQ</sequence>
<evidence type="ECO:0000256" key="1">
    <source>
        <dbReference type="SAM" id="MobiDB-lite"/>
    </source>
</evidence>
<dbReference type="AlphaFoldDB" id="A0A5C3PKV0"/>